<evidence type="ECO:0000256" key="2">
    <source>
        <dbReference type="SAM" id="Phobius"/>
    </source>
</evidence>
<dbReference type="AlphaFoldDB" id="A0A139I9D2"/>
<proteinExistence type="inferred from homology"/>
<feature type="transmembrane region" description="Helical" evidence="2">
    <location>
        <begin position="58"/>
        <end position="77"/>
    </location>
</feature>
<evidence type="ECO:0000256" key="1">
    <source>
        <dbReference type="ARBA" id="ARBA00035112"/>
    </source>
</evidence>
<organism evidence="3 4">
    <name type="scientific">Pseudocercospora musae</name>
    <dbReference type="NCBI Taxonomy" id="113226"/>
    <lineage>
        <taxon>Eukaryota</taxon>
        <taxon>Fungi</taxon>
        <taxon>Dikarya</taxon>
        <taxon>Ascomycota</taxon>
        <taxon>Pezizomycotina</taxon>
        <taxon>Dothideomycetes</taxon>
        <taxon>Dothideomycetidae</taxon>
        <taxon>Mycosphaerellales</taxon>
        <taxon>Mycosphaerellaceae</taxon>
        <taxon>Pseudocercospora</taxon>
    </lineage>
</organism>
<keyword evidence="2" id="KW-1133">Transmembrane helix</keyword>
<dbReference type="STRING" id="113226.A0A139I9D2"/>
<dbReference type="OrthoDB" id="3638875at2759"/>
<evidence type="ECO:0008006" key="5">
    <source>
        <dbReference type="Google" id="ProtNLM"/>
    </source>
</evidence>
<sequence>MVEWTLPLGKTFRQQYKPVGSYREDRDIKKGNEYAEEEELATAHTALQNARTLHQISIVLFISSCIILLLAATQPWLPKPHKIWHQPKFNSIFPPLPSPTPTTIDAKLLILPSTRGSVYRSPGPEADAAWTAISSTDPIPISRADVIAAGKDPRKAAKFNSSFGLGEEEAYAGRLDVLHQVHCLNRLRKEIYNTKENGWEGKKEMDELHLSHCIWYLLQNIMCTANYDVYTHIWTDTFEYPYPDFNIQRKCTNFDEIVKYQAKHSIDQRLLEQMRIPEDYGPPAKMVRKFKEIHGWYDTHADDGGEGDTIG</sequence>
<dbReference type="PANTHER" id="PTHR33365:SF14">
    <property type="entry name" value="TAT PATHWAY SIGNAL SEQUENCE"/>
    <property type="match status" value="1"/>
</dbReference>
<comment type="caution">
    <text evidence="3">The sequence shown here is derived from an EMBL/GenBank/DDBJ whole genome shotgun (WGS) entry which is preliminary data.</text>
</comment>
<reference evidence="3 4" key="1">
    <citation type="submission" date="2015-07" db="EMBL/GenBank/DDBJ databases">
        <title>Comparative genomics of the Sigatoka disease complex on banana suggests a link between parallel evolutionary changes in Pseudocercospora fijiensis and Pseudocercospora eumusae and increased virulence on the banana host.</title>
        <authorList>
            <person name="Chang T.-C."/>
            <person name="Salvucci A."/>
            <person name="Crous P.W."/>
            <person name="Stergiopoulos I."/>
        </authorList>
    </citation>
    <scope>NUCLEOTIDE SEQUENCE [LARGE SCALE GENOMIC DNA]</scope>
    <source>
        <strain evidence="3 4">CBS 116634</strain>
    </source>
</reference>
<dbReference type="InterPro" id="IPR021765">
    <property type="entry name" value="UstYa-like"/>
</dbReference>
<dbReference type="PANTHER" id="PTHR33365">
    <property type="entry name" value="YALI0B05434P"/>
    <property type="match status" value="1"/>
</dbReference>
<dbReference type="GO" id="GO:0043386">
    <property type="term" value="P:mycotoxin biosynthetic process"/>
    <property type="evidence" value="ECO:0007669"/>
    <property type="project" value="InterPro"/>
</dbReference>
<dbReference type="Pfam" id="PF11807">
    <property type="entry name" value="UstYa"/>
    <property type="match status" value="1"/>
</dbReference>
<dbReference type="EMBL" id="LFZO01000214">
    <property type="protein sequence ID" value="KXT11229.1"/>
    <property type="molecule type" value="Genomic_DNA"/>
</dbReference>
<accession>A0A139I9D2</accession>
<dbReference type="Proteomes" id="UP000073492">
    <property type="component" value="Unassembled WGS sequence"/>
</dbReference>
<keyword evidence="2" id="KW-0812">Transmembrane</keyword>
<comment type="similarity">
    <text evidence="1">Belongs to the ustYa family.</text>
</comment>
<evidence type="ECO:0000313" key="3">
    <source>
        <dbReference type="EMBL" id="KXT11229.1"/>
    </source>
</evidence>
<name>A0A139I9D2_9PEZI</name>
<evidence type="ECO:0000313" key="4">
    <source>
        <dbReference type="Proteomes" id="UP000073492"/>
    </source>
</evidence>
<protein>
    <recommendedName>
        <fullName evidence="5">Tat pathway signal sequence</fullName>
    </recommendedName>
</protein>
<keyword evidence="4" id="KW-1185">Reference proteome</keyword>
<gene>
    <name evidence="3" type="ORF">AC579_5546</name>
</gene>
<keyword evidence="2" id="KW-0472">Membrane</keyword>